<evidence type="ECO:0000256" key="1">
    <source>
        <dbReference type="ARBA" id="ARBA00004300"/>
    </source>
</evidence>
<comment type="subcellular location">
    <subcellularLocation>
        <location evidence="1">Cytoplasm</location>
        <location evidence="1">Cytoskeleton</location>
        <location evidence="1">Microtubule organizing center</location>
        <location evidence="1">Centrosome</location>
    </subcellularLocation>
</comment>
<evidence type="ECO:0000256" key="3">
    <source>
        <dbReference type="ARBA" id="ARBA00023054"/>
    </source>
</evidence>
<evidence type="ECO:0000313" key="7">
    <source>
        <dbReference type="Proteomes" id="UP000001514"/>
    </source>
</evidence>
<keyword evidence="7" id="KW-1185">Reference proteome</keyword>
<dbReference type="InParanoid" id="D8T029"/>
<dbReference type="InterPro" id="IPR001611">
    <property type="entry name" value="Leu-rich_rpt"/>
</dbReference>
<dbReference type="Gene3D" id="3.80.10.10">
    <property type="entry name" value="Ribonuclease Inhibitor"/>
    <property type="match status" value="2"/>
</dbReference>
<dbReference type="HOGENOM" id="CLU_418821_0_0_1"/>
<name>D8T029_SELML</name>
<proteinExistence type="predicted"/>
<evidence type="ECO:0000313" key="6">
    <source>
        <dbReference type="EMBL" id="EFJ09947.1"/>
    </source>
</evidence>
<dbReference type="SMART" id="SM00368">
    <property type="entry name" value="LRR_RI"/>
    <property type="match status" value="3"/>
</dbReference>
<feature type="coiled-coil region" evidence="5">
    <location>
        <begin position="409"/>
        <end position="511"/>
    </location>
</feature>
<dbReference type="eggNOG" id="KOG4308">
    <property type="taxonomic scope" value="Eukaryota"/>
</dbReference>
<organism evidence="7">
    <name type="scientific">Selaginella moellendorffii</name>
    <name type="common">Spikemoss</name>
    <dbReference type="NCBI Taxonomy" id="88036"/>
    <lineage>
        <taxon>Eukaryota</taxon>
        <taxon>Viridiplantae</taxon>
        <taxon>Streptophyta</taxon>
        <taxon>Embryophyta</taxon>
        <taxon>Tracheophyta</taxon>
        <taxon>Lycopodiopsida</taxon>
        <taxon>Selaginellales</taxon>
        <taxon>Selaginellaceae</taxon>
        <taxon>Selaginella</taxon>
    </lineage>
</organism>
<dbReference type="EMBL" id="GL377657">
    <property type="protein sequence ID" value="EFJ09947.1"/>
    <property type="molecule type" value="Genomic_DNA"/>
</dbReference>
<dbReference type="InterPro" id="IPR052116">
    <property type="entry name" value="Centro_Cilium_Assembly"/>
</dbReference>
<reference evidence="6 7" key="1">
    <citation type="journal article" date="2011" name="Science">
        <title>The Selaginella genome identifies genetic changes associated with the evolution of vascular plants.</title>
        <authorList>
            <person name="Banks J.A."/>
            <person name="Nishiyama T."/>
            <person name="Hasebe M."/>
            <person name="Bowman J.L."/>
            <person name="Gribskov M."/>
            <person name="dePamphilis C."/>
            <person name="Albert V.A."/>
            <person name="Aono N."/>
            <person name="Aoyama T."/>
            <person name="Ambrose B.A."/>
            <person name="Ashton N.W."/>
            <person name="Axtell M.J."/>
            <person name="Barker E."/>
            <person name="Barker M.S."/>
            <person name="Bennetzen J.L."/>
            <person name="Bonawitz N.D."/>
            <person name="Chapple C."/>
            <person name="Cheng C."/>
            <person name="Correa L.G."/>
            <person name="Dacre M."/>
            <person name="DeBarry J."/>
            <person name="Dreyer I."/>
            <person name="Elias M."/>
            <person name="Engstrom E.M."/>
            <person name="Estelle M."/>
            <person name="Feng L."/>
            <person name="Finet C."/>
            <person name="Floyd S.K."/>
            <person name="Frommer W.B."/>
            <person name="Fujita T."/>
            <person name="Gramzow L."/>
            <person name="Gutensohn M."/>
            <person name="Harholt J."/>
            <person name="Hattori M."/>
            <person name="Heyl A."/>
            <person name="Hirai T."/>
            <person name="Hiwatashi Y."/>
            <person name="Ishikawa M."/>
            <person name="Iwata M."/>
            <person name="Karol K.G."/>
            <person name="Koehler B."/>
            <person name="Kolukisaoglu U."/>
            <person name="Kubo M."/>
            <person name="Kurata T."/>
            <person name="Lalonde S."/>
            <person name="Li K."/>
            <person name="Li Y."/>
            <person name="Litt A."/>
            <person name="Lyons E."/>
            <person name="Manning G."/>
            <person name="Maruyama T."/>
            <person name="Michael T.P."/>
            <person name="Mikami K."/>
            <person name="Miyazaki S."/>
            <person name="Morinaga S."/>
            <person name="Murata T."/>
            <person name="Mueller-Roeber B."/>
            <person name="Nelson D.R."/>
            <person name="Obara M."/>
            <person name="Oguri Y."/>
            <person name="Olmstead R.G."/>
            <person name="Onodera N."/>
            <person name="Petersen B.L."/>
            <person name="Pils B."/>
            <person name="Prigge M."/>
            <person name="Rensing S.A."/>
            <person name="Riano-Pachon D.M."/>
            <person name="Roberts A.W."/>
            <person name="Sato Y."/>
            <person name="Scheller H.V."/>
            <person name="Schulz B."/>
            <person name="Schulz C."/>
            <person name="Shakirov E.V."/>
            <person name="Shibagaki N."/>
            <person name="Shinohara N."/>
            <person name="Shippen D.E."/>
            <person name="Soerensen I."/>
            <person name="Sotooka R."/>
            <person name="Sugimoto N."/>
            <person name="Sugita M."/>
            <person name="Sumikawa N."/>
            <person name="Tanurdzic M."/>
            <person name="Theissen G."/>
            <person name="Ulvskov P."/>
            <person name="Wakazuki S."/>
            <person name="Weng J.K."/>
            <person name="Willats W.W."/>
            <person name="Wipf D."/>
            <person name="Wolf P.G."/>
            <person name="Yang L."/>
            <person name="Zimmer A.D."/>
            <person name="Zhu Q."/>
            <person name="Mitros T."/>
            <person name="Hellsten U."/>
            <person name="Loque D."/>
            <person name="Otillar R."/>
            <person name="Salamov A."/>
            <person name="Schmutz J."/>
            <person name="Shapiro H."/>
            <person name="Lindquist E."/>
            <person name="Lucas S."/>
            <person name="Rokhsar D."/>
            <person name="Grigoriev I.V."/>
        </authorList>
    </citation>
    <scope>NUCLEOTIDE SEQUENCE [LARGE SCALE GENOMIC DNA]</scope>
</reference>
<feature type="coiled-coil region" evidence="5">
    <location>
        <begin position="235"/>
        <end position="357"/>
    </location>
</feature>
<dbReference type="KEGG" id="smo:SELMODRAFT_447514"/>
<accession>D8T029</accession>
<dbReference type="SUPFAM" id="SSF52047">
    <property type="entry name" value="RNI-like"/>
    <property type="match status" value="1"/>
</dbReference>
<dbReference type="OMA" id="EVDHMTR"/>
<dbReference type="STRING" id="88036.D8T029"/>
<keyword evidence="2" id="KW-0963">Cytoplasm</keyword>
<evidence type="ECO:0000256" key="4">
    <source>
        <dbReference type="ARBA" id="ARBA00023212"/>
    </source>
</evidence>
<dbReference type="PANTHER" id="PTHR23170">
    <property type="entry name" value="NY-REN-58 ANTIGEN"/>
    <property type="match status" value="1"/>
</dbReference>
<dbReference type="Proteomes" id="UP000001514">
    <property type="component" value="Unassembled WGS sequence"/>
</dbReference>
<dbReference type="AlphaFoldDB" id="D8T029"/>
<keyword evidence="4" id="KW-0206">Cytoskeleton</keyword>
<gene>
    <name evidence="6" type="ORF">SELMODRAFT_447514</name>
</gene>
<evidence type="ECO:0000256" key="2">
    <source>
        <dbReference type="ARBA" id="ARBA00022490"/>
    </source>
</evidence>
<evidence type="ECO:0000256" key="5">
    <source>
        <dbReference type="SAM" id="Coils"/>
    </source>
</evidence>
<feature type="coiled-coil region" evidence="5">
    <location>
        <begin position="591"/>
        <end position="622"/>
    </location>
</feature>
<protein>
    <submittedName>
        <fullName evidence="6">Uncharacterized protein</fullName>
    </submittedName>
</protein>
<dbReference type="Pfam" id="PF13516">
    <property type="entry name" value="LRR_6"/>
    <property type="match status" value="1"/>
</dbReference>
<dbReference type="Gramene" id="EFJ09947">
    <property type="protein sequence ID" value="EFJ09947"/>
    <property type="gene ID" value="SELMODRAFT_447514"/>
</dbReference>
<dbReference type="Gene3D" id="1.20.5.1160">
    <property type="entry name" value="Vasodilator-stimulated phosphoprotein"/>
    <property type="match status" value="1"/>
</dbReference>
<dbReference type="InterPro" id="IPR032675">
    <property type="entry name" value="LRR_dom_sf"/>
</dbReference>
<sequence length="655" mass="73835">MAAPGSLLLSRLMGRESNDQTDETDARIFISGTSLKVSNPPLSSDGCSELLQAVEKSQTVITEIDLSGCNISKADELAELIRSCEHLQRLLLEGNSIGLARTGILSLTSAIALSSTLTELDLRNNRIGPSFAAALANALRGTRSLCFIDLRWNSLGPSGAAAFINLLQKNPILAGIQLAGNGIPQKLLSEIDKLVEDNRANCVTPQVRAHVPHPLEEEFKWENREGMKAIYSGRIAAMVEEINNLKSHVDLLKKEKEDTKLEVLEAENHVKALKLELTEEALLRKYADKEANQVKEELYATQQKLARAEEKLAEDARVASSTAEAHNAALAEAGKRVKAAEERYDAVVSENISLKDQIACNKNEHLMQLRSVQENAATEQHNAMSNVKRLDFEHRASIEAHAKEVMRMQAEFEAEIKRVNGEKEAALREVEALKSMTSALEMQFAAKEKALQLEKEQTEQVLQARVANVKSEMESLQAELDNMRREVSKARKKHTSEIEEYETKIAQSRTLQHRMELAKSDLEERIFALTSDKAWTKYFLMVQLEEKSKLAEDRERLLEKKMELEKLKYAEQTSGEISRHIEEKRRIDGELQSARIQLHNMRNSLEELQAEQERRKVEVEKRVLGVETQFIDCIRQQFAGLRNSQSHRIEAYGNL</sequence>
<dbReference type="PANTHER" id="PTHR23170:SF3">
    <property type="entry name" value="LEUCINE-RICH REPEAT-CONTAINING PROTEIN 45"/>
    <property type="match status" value="1"/>
</dbReference>
<keyword evidence="3 5" id="KW-0175">Coiled coil</keyword>